<keyword evidence="14" id="KW-1185">Reference proteome</keyword>
<dbReference type="InterPro" id="IPR000531">
    <property type="entry name" value="Beta-barrel_TonB"/>
</dbReference>
<keyword evidence="6" id="KW-0408">Iron</keyword>
<reference evidence="13 14" key="1">
    <citation type="submission" date="2021-03" db="EMBL/GenBank/DDBJ databases">
        <title>Assistant Professor.</title>
        <authorList>
            <person name="Huq M.A."/>
        </authorList>
    </citation>
    <scope>NUCLEOTIDE SEQUENCE [LARGE SCALE GENOMIC DNA]</scope>
    <source>
        <strain evidence="13 14">MAH-29</strain>
    </source>
</reference>
<evidence type="ECO:0000256" key="3">
    <source>
        <dbReference type="ARBA" id="ARBA00022452"/>
    </source>
</evidence>
<feature type="domain" description="Secretin/TonB short N-terminal" evidence="12">
    <location>
        <begin position="79"/>
        <end position="130"/>
    </location>
</feature>
<sequence>MQHFGVCKKRAFGIPMPQLAMRNKNYRQAVRIMRITAFILLVGLLQVSAKSPAQERITLKEKGASLVTIFTQINKQTGYNFFFTNEDLKNAKPVDIEVKNATLKDVLDLCFKKQDLTYIISNKIITISKKNDEPVRDESSLPLPPPIDVRGKVVDENGKPLAGVTVTVKGTKKQTITDANGEFHIADVLDNAVLVFTSVNMESFELNVSGKKEILAKLKTKTSQLDEVQIIAYGTTTKRLNTGNVSTVKAADIEKQPVTNALLALEGRVAGMEIIQATGLPGTGVTVRIRGQNSISNGNDPLYVVDGVPYQSQMLPGLTAITGTSGSGNSYSTGNPLSYLNPGDVESIEVLKDADATAIYGTRAANGVVLITTKKGKVGPTRVDINIQQGWGNVTRFIPRLNTRQYLETRYEAYRNDGVDITTLTPNGSNYDLTLWDTTRYTDWNKELIGGTAKYSNVQLSLYGGNNVVQYRLGYNFNKQTTTFPGSFGNPKGDISFAVNSNSINKKLKVQLSGNYMVDKNSLPNYDLSEYTDLAPDAPALYNADGSLNWAPDTATGFPTWENPLAYLNLVYKRRVNNLVTNALFSYELLPGLEVKVSGGYTSMQSNEISTKPASAFAPILLPYVQRESKFASSQNDTWVIEPQLSFTTQLGSGRLSALVGATIQENNSKGQAFTGLGFNNDLVLEDIKAAASVEVNNTIDAVYKYNAIFGRLNYNYRDKYLINVTGRRDGTSRFGPNKRFANFGAAGIGWVFSQENFILKTLPFLSFGKIRGSYGTTGSDQVGDYQYLNLYNYVSYSIPYQNSLSLGLDGLFNPDLAWEETKKLEGAIELGFLHDKILLSASYYRNQCSNQLTSYELPRTTGAASIPANLDATVQNSGWEFTVNISNIRSTNFRWSSSINLTIPKNKLLSISPNAIVVDKRLVGRPLSTDFVYSFAGVDPATGVYQFYDGKGGLTFQPDTAIDPITNRLYSQIPLYTGIKYYGGFQNSFSWKNLQLDILFQFEKQLGQTNQRGRYPGSFTKSIGNHMQNQPVSILERWQKTGDNAPVQRYNQDFSIYKAFDYMSNSDAIWVDASYIRLKNVSLSWQLPEKIKKVLRLDNARVYTQAQNLFTILTYKGSDPETRSLISMPPLRMWTIGVQLTF</sequence>
<evidence type="ECO:0000313" key="13">
    <source>
        <dbReference type="EMBL" id="MBO9204621.1"/>
    </source>
</evidence>
<evidence type="ECO:0000256" key="7">
    <source>
        <dbReference type="ARBA" id="ARBA00023077"/>
    </source>
</evidence>
<evidence type="ECO:0000256" key="8">
    <source>
        <dbReference type="ARBA" id="ARBA00023136"/>
    </source>
</evidence>
<evidence type="ECO:0000256" key="6">
    <source>
        <dbReference type="ARBA" id="ARBA00023004"/>
    </source>
</evidence>
<evidence type="ECO:0000256" key="11">
    <source>
        <dbReference type="RuleBase" id="RU003357"/>
    </source>
</evidence>
<dbReference type="PROSITE" id="PS52016">
    <property type="entry name" value="TONB_DEPENDENT_REC_3"/>
    <property type="match status" value="1"/>
</dbReference>
<dbReference type="Gene3D" id="2.170.130.10">
    <property type="entry name" value="TonB-dependent receptor, plug domain"/>
    <property type="match status" value="1"/>
</dbReference>
<keyword evidence="3 10" id="KW-1134">Transmembrane beta strand</keyword>
<dbReference type="InterPro" id="IPR037066">
    <property type="entry name" value="Plug_dom_sf"/>
</dbReference>
<gene>
    <name evidence="13" type="ORF">J7I42_30315</name>
</gene>
<comment type="subcellular location">
    <subcellularLocation>
        <location evidence="1 10">Cell outer membrane</location>
        <topology evidence="1 10">Multi-pass membrane protein</topology>
    </subcellularLocation>
</comment>
<dbReference type="InterPro" id="IPR036942">
    <property type="entry name" value="Beta-barrel_TonB_sf"/>
</dbReference>
<evidence type="ECO:0000259" key="12">
    <source>
        <dbReference type="SMART" id="SM00965"/>
    </source>
</evidence>
<dbReference type="InterPro" id="IPR008969">
    <property type="entry name" value="CarboxyPept-like_regulatory"/>
</dbReference>
<protein>
    <submittedName>
        <fullName evidence="13">SusC/RagA family TonB-linked outer membrane protein</fullName>
    </submittedName>
</protein>
<evidence type="ECO:0000256" key="9">
    <source>
        <dbReference type="ARBA" id="ARBA00023237"/>
    </source>
</evidence>
<keyword evidence="9 10" id="KW-0998">Cell outer membrane</keyword>
<dbReference type="Pfam" id="PF13715">
    <property type="entry name" value="CarbopepD_reg_2"/>
    <property type="match status" value="1"/>
</dbReference>
<dbReference type="InterPro" id="IPR012910">
    <property type="entry name" value="Plug_dom"/>
</dbReference>
<dbReference type="InterPro" id="IPR023997">
    <property type="entry name" value="TonB-dep_OMP_SusC/RagA_CS"/>
</dbReference>
<organism evidence="13 14">
    <name type="scientific">Niastella soli</name>
    <dbReference type="NCBI Taxonomy" id="2821487"/>
    <lineage>
        <taxon>Bacteria</taxon>
        <taxon>Pseudomonadati</taxon>
        <taxon>Bacteroidota</taxon>
        <taxon>Chitinophagia</taxon>
        <taxon>Chitinophagales</taxon>
        <taxon>Chitinophagaceae</taxon>
        <taxon>Niastella</taxon>
    </lineage>
</organism>
<dbReference type="Gene3D" id="2.40.170.20">
    <property type="entry name" value="TonB-dependent receptor, beta-barrel domain"/>
    <property type="match status" value="1"/>
</dbReference>
<dbReference type="InterPro" id="IPR023996">
    <property type="entry name" value="TonB-dep_OMP_SusC/RagA"/>
</dbReference>
<dbReference type="Pfam" id="PF07660">
    <property type="entry name" value="STN"/>
    <property type="match status" value="1"/>
</dbReference>
<dbReference type="NCBIfam" id="TIGR04057">
    <property type="entry name" value="SusC_RagA_signa"/>
    <property type="match status" value="1"/>
</dbReference>
<name>A0ABS3Z376_9BACT</name>
<dbReference type="Pfam" id="PF00593">
    <property type="entry name" value="TonB_dep_Rec_b-barrel"/>
    <property type="match status" value="1"/>
</dbReference>
<dbReference type="SUPFAM" id="SSF49464">
    <property type="entry name" value="Carboxypeptidase regulatory domain-like"/>
    <property type="match status" value="1"/>
</dbReference>
<evidence type="ECO:0000256" key="10">
    <source>
        <dbReference type="PROSITE-ProRule" id="PRU01360"/>
    </source>
</evidence>
<dbReference type="Proteomes" id="UP000677244">
    <property type="component" value="Unassembled WGS sequence"/>
</dbReference>
<keyword evidence="4" id="KW-0406">Ion transport</keyword>
<evidence type="ECO:0000256" key="2">
    <source>
        <dbReference type="ARBA" id="ARBA00022448"/>
    </source>
</evidence>
<dbReference type="NCBIfam" id="TIGR04056">
    <property type="entry name" value="OMP_RagA_SusC"/>
    <property type="match status" value="1"/>
</dbReference>
<dbReference type="EMBL" id="JAGHKO010000014">
    <property type="protein sequence ID" value="MBO9204621.1"/>
    <property type="molecule type" value="Genomic_DNA"/>
</dbReference>
<proteinExistence type="inferred from homology"/>
<dbReference type="Gene3D" id="2.60.40.1120">
    <property type="entry name" value="Carboxypeptidase-like, regulatory domain"/>
    <property type="match status" value="1"/>
</dbReference>
<keyword evidence="7 11" id="KW-0798">TonB box</keyword>
<comment type="caution">
    <text evidence="13">The sequence shown here is derived from an EMBL/GenBank/DDBJ whole genome shotgun (WGS) entry which is preliminary data.</text>
</comment>
<evidence type="ECO:0000256" key="1">
    <source>
        <dbReference type="ARBA" id="ARBA00004571"/>
    </source>
</evidence>
<keyword evidence="8 10" id="KW-0472">Membrane</keyword>
<dbReference type="SUPFAM" id="SSF56935">
    <property type="entry name" value="Porins"/>
    <property type="match status" value="1"/>
</dbReference>
<dbReference type="RefSeq" id="WP_209143376.1">
    <property type="nucleotide sequence ID" value="NZ_JAGHKO010000014.1"/>
</dbReference>
<evidence type="ECO:0000256" key="4">
    <source>
        <dbReference type="ARBA" id="ARBA00022496"/>
    </source>
</evidence>
<dbReference type="InterPro" id="IPR011662">
    <property type="entry name" value="Secretin/TonB_short_N"/>
</dbReference>
<keyword evidence="2 10" id="KW-0813">Transport</keyword>
<comment type="similarity">
    <text evidence="10 11">Belongs to the TonB-dependent receptor family.</text>
</comment>
<dbReference type="InterPro" id="IPR039426">
    <property type="entry name" value="TonB-dep_rcpt-like"/>
</dbReference>
<dbReference type="Pfam" id="PF07715">
    <property type="entry name" value="Plug"/>
    <property type="match status" value="1"/>
</dbReference>
<dbReference type="SMART" id="SM00965">
    <property type="entry name" value="STN"/>
    <property type="match status" value="1"/>
</dbReference>
<keyword evidence="5 10" id="KW-0812">Transmembrane</keyword>
<evidence type="ECO:0000256" key="5">
    <source>
        <dbReference type="ARBA" id="ARBA00022692"/>
    </source>
</evidence>
<keyword evidence="4" id="KW-0410">Iron transport</keyword>
<accession>A0ABS3Z376</accession>
<evidence type="ECO:0000313" key="14">
    <source>
        <dbReference type="Proteomes" id="UP000677244"/>
    </source>
</evidence>